<comment type="caution">
    <text evidence="10">The sequence shown here is derived from an EMBL/GenBank/DDBJ whole genome shotgun (WGS) entry which is preliminary data.</text>
</comment>
<feature type="transmembrane region" description="Helical" evidence="8">
    <location>
        <begin position="223"/>
        <end position="246"/>
    </location>
</feature>
<feature type="transmembrane region" description="Helical" evidence="8">
    <location>
        <begin position="258"/>
        <end position="277"/>
    </location>
</feature>
<keyword evidence="11" id="KW-1185">Reference proteome</keyword>
<evidence type="ECO:0000256" key="2">
    <source>
        <dbReference type="ARBA" id="ARBA00022448"/>
    </source>
</evidence>
<dbReference type="Pfam" id="PF05977">
    <property type="entry name" value="MFS_3"/>
    <property type="match status" value="1"/>
</dbReference>
<feature type="transmembrane region" description="Helical" evidence="8">
    <location>
        <begin position="284"/>
        <end position="304"/>
    </location>
</feature>
<feature type="compositionally biased region" description="Basic and acidic residues" evidence="7">
    <location>
        <begin position="483"/>
        <end position="503"/>
    </location>
</feature>
<dbReference type="InterPro" id="IPR010290">
    <property type="entry name" value="TM_effector"/>
</dbReference>
<dbReference type="InterPro" id="IPR020846">
    <property type="entry name" value="MFS_dom"/>
</dbReference>
<keyword evidence="3" id="KW-1003">Cell membrane</keyword>
<keyword evidence="6 8" id="KW-0472">Membrane</keyword>
<reference evidence="10" key="2">
    <citation type="submission" date="2020-09" db="EMBL/GenBank/DDBJ databases">
        <authorList>
            <person name="Sun Q."/>
            <person name="Zhou Y."/>
        </authorList>
    </citation>
    <scope>NUCLEOTIDE SEQUENCE</scope>
    <source>
        <strain evidence="10">CGMCC 1.8984</strain>
    </source>
</reference>
<feature type="transmembrane region" description="Helical" evidence="8">
    <location>
        <begin position="310"/>
        <end position="332"/>
    </location>
</feature>
<dbReference type="SUPFAM" id="SSF103473">
    <property type="entry name" value="MFS general substrate transporter"/>
    <property type="match status" value="1"/>
</dbReference>
<evidence type="ECO:0000256" key="6">
    <source>
        <dbReference type="ARBA" id="ARBA00023136"/>
    </source>
</evidence>
<feature type="transmembrane region" description="Helical" evidence="8">
    <location>
        <begin position="49"/>
        <end position="71"/>
    </location>
</feature>
<dbReference type="Proteomes" id="UP000636956">
    <property type="component" value="Unassembled WGS sequence"/>
</dbReference>
<dbReference type="PANTHER" id="PTHR23513">
    <property type="entry name" value="INTEGRAL MEMBRANE EFFLUX PROTEIN-RELATED"/>
    <property type="match status" value="1"/>
</dbReference>
<proteinExistence type="predicted"/>
<feature type="region of interest" description="Disordered" evidence="7">
    <location>
        <begin position="477"/>
        <end position="511"/>
    </location>
</feature>
<dbReference type="CDD" id="cd06173">
    <property type="entry name" value="MFS_MefA_like"/>
    <property type="match status" value="1"/>
</dbReference>
<organism evidence="10 11">
    <name type="scientific">Agromyces bauzanensis</name>
    <dbReference type="NCBI Taxonomy" id="1308924"/>
    <lineage>
        <taxon>Bacteria</taxon>
        <taxon>Bacillati</taxon>
        <taxon>Actinomycetota</taxon>
        <taxon>Actinomycetes</taxon>
        <taxon>Micrococcales</taxon>
        <taxon>Microbacteriaceae</taxon>
        <taxon>Agromyces</taxon>
    </lineage>
</organism>
<gene>
    <name evidence="10" type="ORF">GCM10011372_26940</name>
</gene>
<feature type="transmembrane region" description="Helical" evidence="8">
    <location>
        <begin position="83"/>
        <end position="107"/>
    </location>
</feature>
<dbReference type="GO" id="GO:0005886">
    <property type="term" value="C:plasma membrane"/>
    <property type="evidence" value="ECO:0007669"/>
    <property type="project" value="UniProtKB-SubCell"/>
</dbReference>
<reference evidence="10" key="1">
    <citation type="journal article" date="2014" name="Int. J. Syst. Evol. Microbiol.">
        <title>Complete genome sequence of Corynebacterium casei LMG S-19264T (=DSM 44701T), isolated from a smear-ripened cheese.</title>
        <authorList>
            <consortium name="US DOE Joint Genome Institute (JGI-PGF)"/>
            <person name="Walter F."/>
            <person name="Albersmeier A."/>
            <person name="Kalinowski J."/>
            <person name="Ruckert C."/>
        </authorList>
    </citation>
    <scope>NUCLEOTIDE SEQUENCE</scope>
    <source>
        <strain evidence="10">CGMCC 1.8984</strain>
    </source>
</reference>
<dbReference type="InterPro" id="IPR036259">
    <property type="entry name" value="MFS_trans_sf"/>
</dbReference>
<dbReference type="Gene3D" id="1.20.1250.20">
    <property type="entry name" value="MFS general substrate transporter like domains"/>
    <property type="match status" value="1"/>
</dbReference>
<evidence type="ECO:0000256" key="3">
    <source>
        <dbReference type="ARBA" id="ARBA00022475"/>
    </source>
</evidence>
<feature type="transmembrane region" description="Helical" evidence="8">
    <location>
        <begin position="160"/>
        <end position="192"/>
    </location>
</feature>
<evidence type="ECO:0000256" key="8">
    <source>
        <dbReference type="SAM" id="Phobius"/>
    </source>
</evidence>
<name>A0A917PQF0_9MICO</name>
<dbReference type="AlphaFoldDB" id="A0A917PQF0"/>
<feature type="transmembrane region" description="Helical" evidence="8">
    <location>
        <begin position="373"/>
        <end position="396"/>
    </location>
</feature>
<evidence type="ECO:0000256" key="4">
    <source>
        <dbReference type="ARBA" id="ARBA00022692"/>
    </source>
</evidence>
<protein>
    <submittedName>
        <fullName evidence="10">MFS transporter</fullName>
    </submittedName>
</protein>
<sequence>MSAMFRSLAVRNYRIWFIGALVSSVGTWMQATAQNWVVLTELTDNDAFAVGITMALQFAPQLLLVPVTGLIADRFDRRRTLMFTQGAMMLLGLSLGVLLVTGVAQLWHLYAFALALGVVSAVDTPVRQTIVTDLVSDSHMSNAVALNSASFNSARLIGPAVAGLLIVVVGSGWVFIANAATFLAMLGALALLRTDSMRQHVRGPRQRGQLVAGFRYLAGRPDLVVVFVIVFLIGAFGMNFPIFASTMAVEFGRGAGEFGLLSSILAIGSLAGSLLAARRDRARLRVVIIAAGFFGLAALISSLMPTFWAFAASMVLIGLGVVTVLTTANGYVQSTTDPALRGRVMALYMAVMVGGTPVGAPIVGAVADAFGPRWALGVAAASGAVAALIGLGWLIVARGMHLTRHPQNRWRPVVRFADAPTAALAAIATQPVEVVRDVAAEQRVRDRDRTLVPPVPTDRLVPADFSEEVALTTPIPLPKPLHRLTEHPQSGRRETDAHCETGGRCEAASAT</sequence>
<keyword evidence="2" id="KW-0813">Transport</keyword>
<accession>A0A917PQF0</accession>
<evidence type="ECO:0000256" key="1">
    <source>
        <dbReference type="ARBA" id="ARBA00004651"/>
    </source>
</evidence>
<feature type="transmembrane region" description="Helical" evidence="8">
    <location>
        <begin position="344"/>
        <end position="367"/>
    </location>
</feature>
<keyword evidence="4 8" id="KW-0812">Transmembrane</keyword>
<evidence type="ECO:0000313" key="11">
    <source>
        <dbReference type="Proteomes" id="UP000636956"/>
    </source>
</evidence>
<evidence type="ECO:0000259" key="9">
    <source>
        <dbReference type="PROSITE" id="PS50850"/>
    </source>
</evidence>
<dbReference type="PANTHER" id="PTHR23513:SF11">
    <property type="entry name" value="STAPHYLOFERRIN A TRANSPORTER"/>
    <property type="match status" value="1"/>
</dbReference>
<feature type="domain" description="Major facilitator superfamily (MFS) profile" evidence="9">
    <location>
        <begin position="12"/>
        <end position="398"/>
    </location>
</feature>
<keyword evidence="5 8" id="KW-1133">Transmembrane helix</keyword>
<comment type="subcellular location">
    <subcellularLocation>
        <location evidence="1">Cell membrane</location>
        <topology evidence="1">Multi-pass membrane protein</topology>
    </subcellularLocation>
</comment>
<evidence type="ECO:0000313" key="10">
    <source>
        <dbReference type="EMBL" id="GGJ87099.1"/>
    </source>
</evidence>
<dbReference type="PROSITE" id="PS50850">
    <property type="entry name" value="MFS"/>
    <property type="match status" value="1"/>
</dbReference>
<evidence type="ECO:0000256" key="5">
    <source>
        <dbReference type="ARBA" id="ARBA00022989"/>
    </source>
</evidence>
<evidence type="ECO:0000256" key="7">
    <source>
        <dbReference type="SAM" id="MobiDB-lite"/>
    </source>
</evidence>
<dbReference type="EMBL" id="BMMD01000016">
    <property type="protein sequence ID" value="GGJ87099.1"/>
    <property type="molecule type" value="Genomic_DNA"/>
</dbReference>
<dbReference type="GO" id="GO:0022857">
    <property type="term" value="F:transmembrane transporter activity"/>
    <property type="evidence" value="ECO:0007669"/>
    <property type="project" value="InterPro"/>
</dbReference>